<protein>
    <submittedName>
        <fullName evidence="1">Lipoprotein</fullName>
    </submittedName>
</protein>
<dbReference type="AlphaFoldDB" id="A0A0R2YQN7"/>
<gene>
    <name evidence="1" type="ORF">TU73_01790</name>
</gene>
<keyword evidence="1" id="KW-0449">Lipoprotein</keyword>
<evidence type="ECO:0000313" key="2">
    <source>
        <dbReference type="Proteomes" id="UP000051446"/>
    </source>
</evidence>
<organism evidence="1 2">
    <name type="scientific">Pseudomonas libanensis</name>
    <dbReference type="NCBI Taxonomy" id="75588"/>
    <lineage>
        <taxon>Bacteria</taxon>
        <taxon>Pseudomonadati</taxon>
        <taxon>Pseudomonadota</taxon>
        <taxon>Gammaproteobacteria</taxon>
        <taxon>Pseudomonadales</taxon>
        <taxon>Pseudomonadaceae</taxon>
        <taxon>Pseudomonas</taxon>
    </lineage>
</organism>
<dbReference type="RefSeq" id="WP_057010703.1">
    <property type="nucleotide sequence ID" value="NZ_JYLH01000001.1"/>
</dbReference>
<comment type="caution">
    <text evidence="1">The sequence shown here is derived from an EMBL/GenBank/DDBJ whole genome shotgun (WGS) entry which is preliminary data.</text>
</comment>
<dbReference type="PATRIC" id="fig|75588.4.peg.2044"/>
<dbReference type="EMBL" id="JYLH01000001">
    <property type="protein sequence ID" value="KRP48851.1"/>
    <property type="molecule type" value="Genomic_DNA"/>
</dbReference>
<dbReference type="Pfam" id="PF07119">
    <property type="entry name" value="DUF1375"/>
    <property type="match status" value="1"/>
</dbReference>
<sequence>MRTPILRLLVLLGISLLMGGCGTTTTVLRGDDVTVLDLKRKKTYCNSVPRVYSGVVYDLCVLHGPPNSASDLSLNGIPWAILDVPVSAVLDTLVLPYTIYRQSADGSIELR</sequence>
<evidence type="ECO:0000313" key="1">
    <source>
        <dbReference type="EMBL" id="KRP48851.1"/>
    </source>
</evidence>
<dbReference type="PROSITE" id="PS51257">
    <property type="entry name" value="PROKAR_LIPOPROTEIN"/>
    <property type="match status" value="1"/>
</dbReference>
<reference evidence="1 2" key="1">
    <citation type="submission" date="2015-02" db="EMBL/GenBank/DDBJ databases">
        <title>Pseudomonas helleri sp. nov. and Pseudomonas weihenstephanensis sp. nov., isolated from raw cows milk.</title>
        <authorList>
            <person name="von Neubeck M."/>
            <person name="Huptas C."/>
            <person name="Wenning M."/>
            <person name="Scherer S."/>
        </authorList>
    </citation>
    <scope>NUCLEOTIDE SEQUENCE [LARGE SCALE GENOMIC DNA]</scope>
    <source>
        <strain evidence="1 2">DSM 17149</strain>
    </source>
</reference>
<dbReference type="InterPro" id="IPR010780">
    <property type="entry name" value="DUF1375"/>
</dbReference>
<name>A0A0R2YQN7_9PSED</name>
<accession>A0A0R2YQN7</accession>
<dbReference type="Proteomes" id="UP000051446">
    <property type="component" value="Unassembled WGS sequence"/>
</dbReference>
<proteinExistence type="predicted"/>